<evidence type="ECO:0008006" key="4">
    <source>
        <dbReference type="Google" id="ProtNLM"/>
    </source>
</evidence>
<dbReference type="AlphaFoldDB" id="A0A8T8WYN9"/>
<evidence type="ECO:0000313" key="2">
    <source>
        <dbReference type="EMBL" id="RAH80925.1"/>
    </source>
</evidence>
<feature type="compositionally biased region" description="Basic and acidic residues" evidence="1">
    <location>
        <begin position="108"/>
        <end position="122"/>
    </location>
</feature>
<gene>
    <name evidence="2" type="ORF">BO86DRAFT_410474</name>
</gene>
<organism evidence="2 3">
    <name type="scientific">Aspergillus japonicus CBS 114.51</name>
    <dbReference type="NCBI Taxonomy" id="1448312"/>
    <lineage>
        <taxon>Eukaryota</taxon>
        <taxon>Fungi</taxon>
        <taxon>Dikarya</taxon>
        <taxon>Ascomycota</taxon>
        <taxon>Pezizomycotina</taxon>
        <taxon>Eurotiomycetes</taxon>
        <taxon>Eurotiomycetidae</taxon>
        <taxon>Eurotiales</taxon>
        <taxon>Aspergillaceae</taxon>
        <taxon>Aspergillus</taxon>
        <taxon>Aspergillus subgen. Circumdati</taxon>
    </lineage>
</organism>
<feature type="compositionally biased region" description="Basic and acidic residues" evidence="1">
    <location>
        <begin position="201"/>
        <end position="214"/>
    </location>
</feature>
<evidence type="ECO:0000313" key="3">
    <source>
        <dbReference type="Proteomes" id="UP000249497"/>
    </source>
</evidence>
<accession>A0A8T8WYN9</accession>
<name>A0A8T8WYN9_ASPJA</name>
<evidence type="ECO:0000256" key="1">
    <source>
        <dbReference type="SAM" id="MobiDB-lite"/>
    </source>
</evidence>
<dbReference type="GeneID" id="37178192"/>
<dbReference type="EMBL" id="KZ824799">
    <property type="protein sequence ID" value="RAH80925.1"/>
    <property type="molecule type" value="Genomic_DNA"/>
</dbReference>
<feature type="compositionally biased region" description="Basic and acidic residues" evidence="1">
    <location>
        <begin position="246"/>
        <end position="268"/>
    </location>
</feature>
<feature type="region of interest" description="Disordered" evidence="1">
    <location>
        <begin position="105"/>
        <end position="284"/>
    </location>
</feature>
<feature type="compositionally biased region" description="Basic residues" evidence="1">
    <location>
        <begin position="275"/>
        <end position="284"/>
    </location>
</feature>
<sequence>MDAQAILLKLGWSGPGNPLNPNARPGATSGLGLTRPILVARRKGNSGVGNKTTKDPTNQWWLRGFEDALKGVGEAARPPTAAPAPNALTSELYRFFVRGEVVAGTLGDVHKGDGEGEGEGKSGKGKRKRDGDDDDKNGKRHGEKKETKEERKARKEERRKRKEERRVKREEKVKRREEREARRADRKLRREKKAAAKLLKRRTEGEEDAPRPQYEDYPTPPVTEQEQEQEQTGAKVKTQKKKDRKDKKTKEEKKTPKESKKRKTREEASTDAAPKKVKKSKAAE</sequence>
<dbReference type="OrthoDB" id="3366546at2759"/>
<proteinExistence type="predicted"/>
<dbReference type="RefSeq" id="XP_025526819.1">
    <property type="nucleotide sequence ID" value="XM_025674500.1"/>
</dbReference>
<keyword evidence="3" id="KW-1185">Reference proteome</keyword>
<feature type="compositionally biased region" description="Basic and acidic residues" evidence="1">
    <location>
        <begin position="164"/>
        <end position="183"/>
    </location>
</feature>
<dbReference type="Proteomes" id="UP000249497">
    <property type="component" value="Unassembled WGS sequence"/>
</dbReference>
<reference evidence="2 3" key="1">
    <citation type="submission" date="2018-02" db="EMBL/GenBank/DDBJ databases">
        <title>The genomes of Aspergillus section Nigri reveals drivers in fungal speciation.</title>
        <authorList>
            <consortium name="DOE Joint Genome Institute"/>
            <person name="Vesth T.C."/>
            <person name="Nybo J."/>
            <person name="Theobald S."/>
            <person name="Brandl J."/>
            <person name="Frisvad J.C."/>
            <person name="Nielsen K.F."/>
            <person name="Lyhne E.K."/>
            <person name="Kogle M.E."/>
            <person name="Kuo A."/>
            <person name="Riley R."/>
            <person name="Clum A."/>
            <person name="Nolan M."/>
            <person name="Lipzen A."/>
            <person name="Salamov A."/>
            <person name="Henrissat B."/>
            <person name="Wiebenga A."/>
            <person name="De vries R.P."/>
            <person name="Grigoriev I.V."/>
            <person name="Mortensen U.H."/>
            <person name="Andersen M.R."/>
            <person name="Baker S.E."/>
        </authorList>
    </citation>
    <scope>NUCLEOTIDE SEQUENCE [LARGE SCALE GENOMIC DNA]</scope>
    <source>
        <strain evidence="2 3">CBS 114.51</strain>
    </source>
</reference>
<feature type="compositionally biased region" description="Basic and acidic residues" evidence="1">
    <location>
        <begin position="143"/>
        <end position="156"/>
    </location>
</feature>
<protein>
    <recommendedName>
        <fullName evidence="4">G-patch domain-containing protein</fullName>
    </recommendedName>
</protein>